<dbReference type="Pfam" id="PF00144">
    <property type="entry name" value="Beta-lactamase"/>
    <property type="match status" value="1"/>
</dbReference>
<accession>A0A7X4GTE4</accession>
<organism evidence="2 3">
    <name type="scientific">Duganella rivi</name>
    <dbReference type="NCBI Taxonomy" id="2666083"/>
    <lineage>
        <taxon>Bacteria</taxon>
        <taxon>Pseudomonadati</taxon>
        <taxon>Pseudomonadota</taxon>
        <taxon>Betaproteobacteria</taxon>
        <taxon>Burkholderiales</taxon>
        <taxon>Oxalobacteraceae</taxon>
        <taxon>Telluria group</taxon>
        <taxon>Duganella</taxon>
    </lineage>
</organism>
<dbReference type="RefSeq" id="WP_161015845.1">
    <property type="nucleotide sequence ID" value="NZ_WWCK01000006.1"/>
</dbReference>
<dbReference type="Gene3D" id="3.40.710.10">
    <property type="entry name" value="DD-peptidase/beta-lactamase superfamily"/>
    <property type="match status" value="1"/>
</dbReference>
<evidence type="ECO:0000313" key="2">
    <source>
        <dbReference type="EMBL" id="MYM69343.1"/>
    </source>
</evidence>
<dbReference type="InterPro" id="IPR012338">
    <property type="entry name" value="Beta-lactam/transpept-like"/>
</dbReference>
<dbReference type="InterPro" id="IPR050491">
    <property type="entry name" value="AmpC-like"/>
</dbReference>
<protein>
    <submittedName>
        <fullName evidence="2">Serine hydrolase</fullName>
    </submittedName>
</protein>
<comment type="caution">
    <text evidence="2">The sequence shown here is derived from an EMBL/GenBank/DDBJ whole genome shotgun (WGS) entry which is preliminary data.</text>
</comment>
<dbReference type="AlphaFoldDB" id="A0A7X4GTE4"/>
<dbReference type="InterPro" id="IPR001466">
    <property type="entry name" value="Beta-lactam-related"/>
</dbReference>
<keyword evidence="2" id="KW-0378">Hydrolase</keyword>
<keyword evidence="3" id="KW-1185">Reference proteome</keyword>
<proteinExistence type="predicted"/>
<gene>
    <name evidence="2" type="ORF">GTP45_21235</name>
</gene>
<name>A0A7X4GTE4_9BURK</name>
<evidence type="ECO:0000313" key="3">
    <source>
        <dbReference type="Proteomes" id="UP000450012"/>
    </source>
</evidence>
<evidence type="ECO:0000259" key="1">
    <source>
        <dbReference type="Pfam" id="PF00144"/>
    </source>
</evidence>
<feature type="domain" description="Beta-lactamase-related" evidence="1">
    <location>
        <begin position="20"/>
        <end position="328"/>
    </location>
</feature>
<dbReference type="GO" id="GO:0016787">
    <property type="term" value="F:hydrolase activity"/>
    <property type="evidence" value="ECO:0007669"/>
    <property type="project" value="UniProtKB-KW"/>
</dbReference>
<dbReference type="Proteomes" id="UP000450012">
    <property type="component" value="Unassembled WGS sequence"/>
</dbReference>
<dbReference type="EMBL" id="WWCK01000006">
    <property type="protein sequence ID" value="MYM69343.1"/>
    <property type="molecule type" value="Genomic_DNA"/>
</dbReference>
<sequence length="339" mass="38034">MQKLRDYFEQIQASLPPSGPGFSAAVIRDGKTEFELHHGMASLEHQVPLTRDSAYYLASESKQFTAACVLSLVRQGRIGLDDDVCVHLPELAQFEQPFPLRSLLNHSSGIPDYFQFLHCQLGRHEADYFNNRLLLNIIATLDTVECTTLSEHRYSNSNYILLAALMERLSGMPMARYAKQVLFEPLGMHHMTFDDDRFNLIPNRVFSYEADPARPLGYKQHLGNANTVGDGGVYGSIAELTKWEVEWHRQWADKSSLLHAMLAPSPFLNGTIPDYRFGLEIVQRSGQGVVFHGGALWGFRTLIVRLPQLRMSIIQLANCPAADPSMERLVAAALSVSSQ</sequence>
<dbReference type="PANTHER" id="PTHR46825">
    <property type="entry name" value="D-ALANYL-D-ALANINE-CARBOXYPEPTIDASE/ENDOPEPTIDASE AMPH"/>
    <property type="match status" value="1"/>
</dbReference>
<dbReference type="SUPFAM" id="SSF56601">
    <property type="entry name" value="beta-lactamase/transpeptidase-like"/>
    <property type="match status" value="1"/>
</dbReference>
<dbReference type="PANTHER" id="PTHR46825:SF9">
    <property type="entry name" value="BETA-LACTAMASE-RELATED DOMAIN-CONTAINING PROTEIN"/>
    <property type="match status" value="1"/>
</dbReference>
<reference evidence="2 3" key="1">
    <citation type="submission" date="2019-12" db="EMBL/GenBank/DDBJ databases">
        <title>Novel species isolated from a subtropical stream in China.</title>
        <authorList>
            <person name="Lu H."/>
        </authorList>
    </citation>
    <scope>NUCLEOTIDE SEQUENCE [LARGE SCALE GENOMIC DNA]</scope>
    <source>
        <strain evidence="2 3">FT55W</strain>
    </source>
</reference>